<dbReference type="AlphaFoldDB" id="A0AAU9VIF5"/>
<feature type="transmembrane region" description="Helical" evidence="3">
    <location>
        <begin position="532"/>
        <end position="565"/>
    </location>
</feature>
<dbReference type="NCBIfam" id="TIGR01760">
    <property type="entry name" value="tape_meas_TP901"/>
    <property type="match status" value="1"/>
</dbReference>
<evidence type="ECO:0000256" key="1">
    <source>
        <dbReference type="ARBA" id="ARBA00022612"/>
    </source>
</evidence>
<reference evidence="6" key="1">
    <citation type="submission" date="2022-04" db="EMBL/GenBank/DDBJ databases">
        <authorList>
            <person name="Forde T."/>
        </authorList>
    </citation>
    <scope>NUCLEOTIDE SEQUENCE</scope>
    <source>
        <strain evidence="6">A18Y016a</strain>
        <strain evidence="5">A18Y020d</strain>
    </source>
</reference>
<sequence>MANDLKRVGLVFKADGAVDFIKTNQSVNAVLRENYQQFKLVQTQWTESTKTSEKLADKLNYLRNAYDIQADKVRLLKTELNELQKDESASTAEIDKKKASLKQAEAELSRYGSQVEKTASKINSGTADLEDFSKKLDQTSDDLKSAGKKMSVFTGAYTAATGLAIKSSVDFESSIAGVAKTFPGTQEQLHKTTNEIRKMAKEIPASTQEISAVAEAAGQLGIESEHIIQFTRTMIDLGEATNLSAEEGATTLAKFANITKMSGEDFTRLGSVIVALGNNFATTEADIANMAMNLGAAGAQVGMSQSDILALSTALSSVGLEAQAGGTAFSKVMVQMQLAVEEGGQELSQFAHIAGMTSDEFSKAFKEDASQALLSFIKGLSNATEQGDSAIKILDDMGIKETRLRDALLRSANASEIFSDAIELGSVAWEENTALTHEASTRYETTESQMKILKNVTNDLAISFGDLLLPSVQGIVGGLKNTVEWLNGLSEPVKTTILISGGLVAAIGPLLLIFGTLAGAASNLITLFTTTLVPMFGTVGAAVSGLILPITAIIAVTAAFTAAILELWNTNDTFRSNVSEAWQGISELLDQVYKQIIEPIFDVFKDALNTLWDEAIKPLWDHWVEFIGVISTELLNLWTSMQPFVAWFVESFGSLLVANVTIFVNAIKGGVSIIIDIIKIMLSSFESIAKGVIRVFKGIVDFVAGVFTQDWSRAWNGIKLIVDGVANILYGIVKAPINLIIAGINTLIEGLNVFISGINQIKIPSWVPGVGGMGFDIGYIGKMTYLATGGDLLTGSAIVGEAGPELLRHENGRTSVVPLTRSGGSNQTPLIDYDKLARVLKRVLSELKLEVDDEGFVRLIDRRLLEVMS</sequence>
<name>A0AAU9VIF5_9FIRM</name>
<dbReference type="InterPro" id="IPR010090">
    <property type="entry name" value="Phage_tape_meas"/>
</dbReference>
<dbReference type="PANTHER" id="PTHR37813:SF1">
    <property type="entry name" value="FELS-2 PROPHAGE PROTEIN"/>
    <property type="match status" value="1"/>
</dbReference>
<evidence type="ECO:0000313" key="5">
    <source>
        <dbReference type="EMBL" id="CAH2762009.1"/>
    </source>
</evidence>
<dbReference type="RefSeq" id="WP_254006341.1">
    <property type="nucleotide sequence ID" value="NZ_OW659477.1"/>
</dbReference>
<feature type="coiled-coil region" evidence="2">
    <location>
        <begin position="66"/>
        <end position="149"/>
    </location>
</feature>
<dbReference type="Proteomes" id="UP001154111">
    <property type="component" value="Chromosome"/>
</dbReference>
<keyword evidence="7" id="KW-1185">Reference proteome</keyword>
<keyword evidence="3" id="KW-0812">Transmembrane</keyword>
<proteinExistence type="predicted"/>
<feature type="transmembrane region" description="Helical" evidence="3">
    <location>
        <begin position="644"/>
        <end position="667"/>
    </location>
</feature>
<protein>
    <submittedName>
        <fullName evidence="6">Phage tail tape measure protein</fullName>
    </submittedName>
</protein>
<feature type="transmembrane region" description="Helical" evidence="3">
    <location>
        <begin position="497"/>
        <end position="520"/>
    </location>
</feature>
<dbReference type="EMBL" id="OW659496">
    <property type="protein sequence ID" value="CAH2762009.1"/>
    <property type="molecule type" value="Genomic_DNA"/>
</dbReference>
<keyword evidence="1" id="KW-1188">Viral release from host cell</keyword>
<organism evidence="6 8">
    <name type="scientific">Erysipelothrix amsterdamensis</name>
    <dbReference type="NCBI Taxonomy" id="2929157"/>
    <lineage>
        <taxon>Bacteria</taxon>
        <taxon>Bacillati</taxon>
        <taxon>Bacillota</taxon>
        <taxon>Erysipelotrichia</taxon>
        <taxon>Erysipelotrichales</taxon>
        <taxon>Erysipelotrichaceae</taxon>
        <taxon>Erysipelothrix</taxon>
    </lineage>
</organism>
<feature type="domain" description="Phage tail tape measure protein" evidence="4">
    <location>
        <begin position="194"/>
        <end position="386"/>
    </location>
</feature>
<gene>
    <name evidence="6" type="primary">smc_1</name>
    <name evidence="6" type="ORF">ERYAMS2_00999</name>
    <name evidence="5" type="ORF">ERYAMS_00705</name>
</gene>
<accession>A0AAU9VIF5</accession>
<evidence type="ECO:0000256" key="3">
    <source>
        <dbReference type="SAM" id="Phobius"/>
    </source>
</evidence>
<keyword evidence="2" id="KW-0175">Coiled coil</keyword>
<dbReference type="PANTHER" id="PTHR37813">
    <property type="entry name" value="FELS-2 PROPHAGE PROTEIN"/>
    <property type="match status" value="1"/>
</dbReference>
<keyword evidence="3" id="KW-0472">Membrane</keyword>
<evidence type="ECO:0000313" key="6">
    <source>
        <dbReference type="EMBL" id="CAH2762022.1"/>
    </source>
</evidence>
<evidence type="ECO:0000256" key="2">
    <source>
        <dbReference type="SAM" id="Coils"/>
    </source>
</evidence>
<keyword evidence="3" id="KW-1133">Transmembrane helix</keyword>
<dbReference type="Pfam" id="PF10145">
    <property type="entry name" value="PhageMin_Tail"/>
    <property type="match status" value="1"/>
</dbReference>
<evidence type="ECO:0000313" key="8">
    <source>
        <dbReference type="Proteomes" id="UP001154111"/>
    </source>
</evidence>
<evidence type="ECO:0000259" key="4">
    <source>
        <dbReference type="Pfam" id="PF10145"/>
    </source>
</evidence>
<evidence type="ECO:0000313" key="7">
    <source>
        <dbReference type="Proteomes" id="UP001154095"/>
    </source>
</evidence>
<dbReference type="Proteomes" id="UP001154095">
    <property type="component" value="Chromosome"/>
</dbReference>
<dbReference type="EMBL" id="OW659477">
    <property type="protein sequence ID" value="CAH2762022.1"/>
    <property type="molecule type" value="Genomic_DNA"/>
</dbReference>